<name>A0A3A8I146_9BACT</name>
<dbReference type="InterPro" id="IPR036237">
    <property type="entry name" value="Xyl_isomerase-like_sf"/>
</dbReference>
<dbReference type="OrthoDB" id="9763101at2"/>
<proteinExistence type="predicted"/>
<dbReference type="Proteomes" id="UP000268094">
    <property type="component" value="Unassembled WGS sequence"/>
</dbReference>
<protein>
    <submittedName>
        <fullName evidence="1">DUF692 domain-containing protein</fullName>
    </submittedName>
</protein>
<dbReference type="Gene3D" id="3.20.20.150">
    <property type="entry name" value="Divalent-metal-dependent TIM barrel enzymes"/>
    <property type="match status" value="1"/>
</dbReference>
<dbReference type="EMBL" id="RAVZ01000290">
    <property type="protein sequence ID" value="RKG77102.1"/>
    <property type="molecule type" value="Genomic_DNA"/>
</dbReference>
<sequence length="276" mass="30584">MGLPFLGVGLSYRWDLNPHLARGNPGVDWLEVTPEQFLPLTPDSERRLDLLAKRYPLVGHSLELSVGSDGADAPGYREGLRRITQRTKSVWHGDHLCFTRVGDLPLRALTPVPLTDEAVATCVRNVRAAQADLGVPFVVENIAYLFHTPLNTLDEADFLRRVVEGADCGLLLDLHNVYCNAANHGFDPYAFLDRLPLDRVVQIHLAGGVTMEGLRLDSHSAPSPDEVWRMLEYVAPRCPVRGVNFEMDSDFPPFARLVEELARARAILQRCGASAA</sequence>
<reference evidence="2" key="1">
    <citation type="submission" date="2018-09" db="EMBL/GenBank/DDBJ databases">
        <authorList>
            <person name="Livingstone P.G."/>
            <person name="Whitworth D.E."/>
        </authorList>
    </citation>
    <scope>NUCLEOTIDE SEQUENCE [LARGE SCALE GENOMIC DNA]</scope>
    <source>
        <strain evidence="2">CA054A</strain>
    </source>
</reference>
<gene>
    <name evidence="1" type="ORF">D7V88_31385</name>
</gene>
<keyword evidence="2" id="KW-1185">Reference proteome</keyword>
<accession>A0A3A8I146</accession>
<dbReference type="SUPFAM" id="SSF51658">
    <property type="entry name" value="Xylose isomerase-like"/>
    <property type="match status" value="1"/>
</dbReference>
<dbReference type="RefSeq" id="WP_120544299.1">
    <property type="nucleotide sequence ID" value="NZ_RAVZ01000290.1"/>
</dbReference>
<dbReference type="PANTHER" id="PTHR42194">
    <property type="entry name" value="UPF0276 PROTEIN HI_1600"/>
    <property type="match status" value="1"/>
</dbReference>
<comment type="caution">
    <text evidence="1">The sequence shown here is derived from an EMBL/GenBank/DDBJ whole genome shotgun (WGS) entry which is preliminary data.</text>
</comment>
<dbReference type="Pfam" id="PF05114">
    <property type="entry name" value="MbnB_TglH_ChrH"/>
    <property type="match status" value="1"/>
</dbReference>
<dbReference type="NCBIfam" id="NF003818">
    <property type="entry name" value="PRK05409.1"/>
    <property type="match status" value="1"/>
</dbReference>
<evidence type="ECO:0000313" key="2">
    <source>
        <dbReference type="Proteomes" id="UP000268094"/>
    </source>
</evidence>
<dbReference type="InterPro" id="IPR007801">
    <property type="entry name" value="MbnB/TglH/ChrH"/>
</dbReference>
<organism evidence="1 2">
    <name type="scientific">Corallococcus terminator</name>
    <dbReference type="NCBI Taxonomy" id="2316733"/>
    <lineage>
        <taxon>Bacteria</taxon>
        <taxon>Pseudomonadati</taxon>
        <taxon>Myxococcota</taxon>
        <taxon>Myxococcia</taxon>
        <taxon>Myxococcales</taxon>
        <taxon>Cystobacterineae</taxon>
        <taxon>Myxococcaceae</taxon>
        <taxon>Corallococcus</taxon>
    </lineage>
</organism>
<dbReference type="PANTHER" id="PTHR42194:SF1">
    <property type="entry name" value="UPF0276 PROTEIN HI_1600"/>
    <property type="match status" value="1"/>
</dbReference>
<evidence type="ECO:0000313" key="1">
    <source>
        <dbReference type="EMBL" id="RKG77102.1"/>
    </source>
</evidence>
<dbReference type="AlphaFoldDB" id="A0A3A8I146"/>